<dbReference type="InterPro" id="IPR052158">
    <property type="entry name" value="INH-QAR"/>
</dbReference>
<evidence type="ECO:0000256" key="2">
    <source>
        <dbReference type="ARBA" id="ARBA00023163"/>
    </source>
</evidence>
<keyword evidence="2" id="KW-0804">Transcription</keyword>
<evidence type="ECO:0000313" key="5">
    <source>
        <dbReference type="Proteomes" id="UP000541352"/>
    </source>
</evidence>
<dbReference type="InterPro" id="IPR029062">
    <property type="entry name" value="Class_I_gatase-like"/>
</dbReference>
<dbReference type="InterPro" id="IPR018060">
    <property type="entry name" value="HTH_AraC"/>
</dbReference>
<accession>A0A7W5ZLM6</accession>
<organism evidence="4 5">
    <name type="scientific">Runella defluvii</name>
    <dbReference type="NCBI Taxonomy" id="370973"/>
    <lineage>
        <taxon>Bacteria</taxon>
        <taxon>Pseudomonadati</taxon>
        <taxon>Bacteroidota</taxon>
        <taxon>Cytophagia</taxon>
        <taxon>Cytophagales</taxon>
        <taxon>Spirosomataceae</taxon>
        <taxon>Runella</taxon>
    </lineage>
</organism>
<gene>
    <name evidence="4" type="ORF">FHS57_003115</name>
</gene>
<sequence>MKHVSILVPETAVSAAIVDPRYMFTAVNEFIKGQGRPPLFNVQLVGMTKEVRLNDGLISIHCDAVISQLLKTDLIIVPAISGHIEHALERNQALLPWIVDHYKRGAEVASLCLGAFLLASTGLLNGKSCSTHWLFANEFRRMFPDVTLTDDKIIVEHNGLYSSGGAHSYWNLLLHLVEKYAGREMAILAAKFFVLDIGLDSQSPFSIFKGQKMHEDLEIKKVQDFIETNYQDKITVDDLSDNFGIGRRTFERRFKKATNNTVVEYLQRVKIEVAKKQFELTRKTVNEVMYDVGYSDTKAFRDVFKKVTGLSPIDYKNKYNKDAA</sequence>
<dbReference type="RefSeq" id="WP_183975110.1">
    <property type="nucleotide sequence ID" value="NZ_JACIBY010000006.1"/>
</dbReference>
<dbReference type="Gene3D" id="1.10.10.60">
    <property type="entry name" value="Homeodomain-like"/>
    <property type="match status" value="2"/>
</dbReference>
<dbReference type="PANTHER" id="PTHR43130">
    <property type="entry name" value="ARAC-FAMILY TRANSCRIPTIONAL REGULATOR"/>
    <property type="match status" value="1"/>
</dbReference>
<keyword evidence="1" id="KW-0805">Transcription regulation</keyword>
<dbReference type="PROSITE" id="PS01124">
    <property type="entry name" value="HTH_ARAC_FAMILY_2"/>
    <property type="match status" value="1"/>
</dbReference>
<dbReference type="SMART" id="SM00342">
    <property type="entry name" value="HTH_ARAC"/>
    <property type="match status" value="1"/>
</dbReference>
<dbReference type="InterPro" id="IPR009057">
    <property type="entry name" value="Homeodomain-like_sf"/>
</dbReference>
<dbReference type="PANTHER" id="PTHR43130:SF3">
    <property type="entry name" value="HTH-TYPE TRANSCRIPTIONAL REGULATOR RV1931C"/>
    <property type="match status" value="1"/>
</dbReference>
<dbReference type="Proteomes" id="UP000541352">
    <property type="component" value="Unassembled WGS sequence"/>
</dbReference>
<proteinExistence type="predicted"/>
<keyword evidence="5" id="KW-1185">Reference proteome</keyword>
<dbReference type="GO" id="GO:0003700">
    <property type="term" value="F:DNA-binding transcription factor activity"/>
    <property type="evidence" value="ECO:0007669"/>
    <property type="project" value="InterPro"/>
</dbReference>
<dbReference type="EMBL" id="JACIBY010000006">
    <property type="protein sequence ID" value="MBB3839109.1"/>
    <property type="molecule type" value="Genomic_DNA"/>
</dbReference>
<dbReference type="CDD" id="cd03138">
    <property type="entry name" value="GATase1_AraC_2"/>
    <property type="match status" value="1"/>
</dbReference>
<dbReference type="GO" id="GO:0043565">
    <property type="term" value="F:sequence-specific DNA binding"/>
    <property type="evidence" value="ECO:0007669"/>
    <property type="project" value="InterPro"/>
</dbReference>
<dbReference type="Pfam" id="PF12833">
    <property type="entry name" value="HTH_18"/>
    <property type="match status" value="1"/>
</dbReference>
<evidence type="ECO:0000256" key="1">
    <source>
        <dbReference type="ARBA" id="ARBA00023015"/>
    </source>
</evidence>
<dbReference type="Gene3D" id="3.40.50.880">
    <property type="match status" value="1"/>
</dbReference>
<dbReference type="SUPFAM" id="SSF52317">
    <property type="entry name" value="Class I glutamine amidotransferase-like"/>
    <property type="match status" value="1"/>
</dbReference>
<evidence type="ECO:0000259" key="3">
    <source>
        <dbReference type="PROSITE" id="PS01124"/>
    </source>
</evidence>
<dbReference type="AlphaFoldDB" id="A0A7W5ZLM6"/>
<name>A0A7W5ZLM6_9BACT</name>
<reference evidence="4 5" key="1">
    <citation type="submission" date="2020-08" db="EMBL/GenBank/DDBJ databases">
        <title>Genomic Encyclopedia of Type Strains, Phase IV (KMG-IV): sequencing the most valuable type-strain genomes for metagenomic binning, comparative biology and taxonomic classification.</title>
        <authorList>
            <person name="Goeker M."/>
        </authorList>
    </citation>
    <scope>NUCLEOTIDE SEQUENCE [LARGE SCALE GENOMIC DNA]</scope>
    <source>
        <strain evidence="4 5">DSM 17976</strain>
    </source>
</reference>
<dbReference type="Pfam" id="PF01965">
    <property type="entry name" value="DJ-1_PfpI"/>
    <property type="match status" value="1"/>
</dbReference>
<comment type="caution">
    <text evidence="4">The sequence shown here is derived from an EMBL/GenBank/DDBJ whole genome shotgun (WGS) entry which is preliminary data.</text>
</comment>
<protein>
    <submittedName>
        <fullName evidence="4">Transcriptional regulator GlxA family with amidase domain</fullName>
    </submittedName>
</protein>
<dbReference type="InterPro" id="IPR002818">
    <property type="entry name" value="DJ-1/PfpI"/>
</dbReference>
<evidence type="ECO:0000313" key="4">
    <source>
        <dbReference type="EMBL" id="MBB3839109.1"/>
    </source>
</evidence>
<dbReference type="SUPFAM" id="SSF46689">
    <property type="entry name" value="Homeodomain-like"/>
    <property type="match status" value="2"/>
</dbReference>
<feature type="domain" description="HTH araC/xylS-type" evidence="3">
    <location>
        <begin position="220"/>
        <end position="318"/>
    </location>
</feature>